<feature type="transmembrane region" description="Helical" evidence="6">
    <location>
        <begin position="37"/>
        <end position="55"/>
    </location>
</feature>
<reference evidence="8 10" key="1">
    <citation type="journal article" date="2015" name="Int. J. Syst. Evol. Microbiol.">
        <title>Complete genome sequence of Salinicoccus halodurans H3B36, isolated from the Qaidam Basin in China.</title>
        <authorList>
            <person name="Jiang K."/>
            <person name="Xue Y."/>
            <person name="Ma Y."/>
        </authorList>
    </citation>
    <scope>NUCLEOTIDE SEQUENCE [LARGE SCALE GENOMIC DNA]</scope>
    <source>
        <strain evidence="8 10">H3B36</strain>
    </source>
</reference>
<comment type="similarity">
    <text evidence="2">Belongs to the EamA transporter family.</text>
</comment>
<feature type="transmembrane region" description="Helical" evidence="6">
    <location>
        <begin position="146"/>
        <end position="165"/>
    </location>
</feature>
<keyword evidence="4 6" id="KW-1133">Transmembrane helix</keyword>
<feature type="transmembrane region" description="Helical" evidence="6">
    <location>
        <begin position="121"/>
        <end position="140"/>
    </location>
</feature>
<feature type="transmembrane region" description="Helical" evidence="6">
    <location>
        <begin position="7"/>
        <end position="25"/>
    </location>
</feature>
<reference evidence="9 11" key="3">
    <citation type="submission" date="2016-10" db="EMBL/GenBank/DDBJ databases">
        <authorList>
            <person name="Varghese N."/>
            <person name="Submissions S."/>
        </authorList>
    </citation>
    <scope>NUCLEOTIDE SEQUENCE [LARGE SCALE GENOMIC DNA]</scope>
    <source>
        <strain evidence="9 11">CGMCC 1.6501</strain>
    </source>
</reference>
<evidence type="ECO:0000256" key="2">
    <source>
        <dbReference type="ARBA" id="ARBA00007362"/>
    </source>
</evidence>
<comment type="subcellular location">
    <subcellularLocation>
        <location evidence="1">Endomembrane system</location>
        <topology evidence="1">Multi-pass membrane protein</topology>
    </subcellularLocation>
</comment>
<dbReference type="PANTHER" id="PTHR22911:SF6">
    <property type="entry name" value="SOLUTE CARRIER FAMILY 35 MEMBER G1"/>
    <property type="match status" value="1"/>
</dbReference>
<dbReference type="Proteomes" id="UP000183090">
    <property type="component" value="Unassembled WGS sequence"/>
</dbReference>
<dbReference type="OrthoDB" id="5148831at2"/>
<dbReference type="Pfam" id="PF00892">
    <property type="entry name" value="EamA"/>
    <property type="match status" value="2"/>
</dbReference>
<feature type="transmembrane region" description="Helical" evidence="6">
    <location>
        <begin position="203"/>
        <end position="229"/>
    </location>
</feature>
<feature type="transmembrane region" description="Helical" evidence="6">
    <location>
        <begin position="67"/>
        <end position="85"/>
    </location>
</feature>
<gene>
    <name evidence="8" type="ORF">AAT16_02510</name>
    <name evidence="9" type="ORF">SAMN05216235_2023</name>
</gene>
<dbReference type="InterPro" id="IPR037185">
    <property type="entry name" value="EmrE-like"/>
</dbReference>
<keyword evidence="5 6" id="KW-0472">Membrane</keyword>
<reference evidence="10" key="2">
    <citation type="submission" date="2015-04" db="EMBL/GenBank/DDBJ databases">
        <title>Complete genome sequence of Salinicoccus halodurans strain H3B36, isolated from the Qaidam basin of China.</title>
        <authorList>
            <person name="Ma Y."/>
            <person name="Jiang K."/>
            <person name="Xue Y."/>
        </authorList>
    </citation>
    <scope>NUCLEOTIDE SEQUENCE [LARGE SCALE GENOMIC DNA]</scope>
    <source>
        <strain evidence="10">H3B36</strain>
    </source>
</reference>
<evidence type="ECO:0000256" key="4">
    <source>
        <dbReference type="ARBA" id="ARBA00022989"/>
    </source>
</evidence>
<dbReference type="InterPro" id="IPR000620">
    <property type="entry name" value="EamA_dom"/>
</dbReference>
<evidence type="ECO:0000313" key="11">
    <source>
        <dbReference type="Proteomes" id="UP000183090"/>
    </source>
</evidence>
<name>A0A0F7HKG0_9STAP</name>
<evidence type="ECO:0000313" key="8">
    <source>
        <dbReference type="EMBL" id="AKG73188.1"/>
    </source>
</evidence>
<dbReference type="Proteomes" id="UP000034029">
    <property type="component" value="Chromosome"/>
</dbReference>
<dbReference type="EMBL" id="CP011366">
    <property type="protein sequence ID" value="AKG73188.1"/>
    <property type="molecule type" value="Genomic_DNA"/>
</dbReference>
<evidence type="ECO:0000256" key="3">
    <source>
        <dbReference type="ARBA" id="ARBA00022692"/>
    </source>
</evidence>
<evidence type="ECO:0000256" key="1">
    <source>
        <dbReference type="ARBA" id="ARBA00004127"/>
    </source>
</evidence>
<feature type="transmembrane region" description="Helical" evidence="6">
    <location>
        <begin position="97"/>
        <end position="114"/>
    </location>
</feature>
<feature type="transmembrane region" description="Helical" evidence="6">
    <location>
        <begin position="177"/>
        <end position="197"/>
    </location>
</feature>
<dbReference type="AlphaFoldDB" id="A0A0F7HKG0"/>
<dbReference type="KEGG" id="shv:AAT16_02510"/>
<accession>A0A0F7HKG0</accession>
<keyword evidence="10" id="KW-1185">Reference proteome</keyword>
<evidence type="ECO:0000313" key="9">
    <source>
        <dbReference type="EMBL" id="SFK84251.1"/>
    </source>
</evidence>
<dbReference type="SUPFAM" id="SSF103481">
    <property type="entry name" value="Multidrug resistance efflux transporter EmrE"/>
    <property type="match status" value="2"/>
</dbReference>
<keyword evidence="3 6" id="KW-0812">Transmembrane</keyword>
<dbReference type="EMBL" id="FOTB01000004">
    <property type="protein sequence ID" value="SFK84251.1"/>
    <property type="molecule type" value="Genomic_DNA"/>
</dbReference>
<feature type="domain" description="EamA" evidence="7">
    <location>
        <begin position="6"/>
        <end position="137"/>
    </location>
</feature>
<dbReference type="PANTHER" id="PTHR22911">
    <property type="entry name" value="ACYL-MALONYL CONDENSING ENZYME-RELATED"/>
    <property type="match status" value="1"/>
</dbReference>
<organism evidence="9 11">
    <name type="scientific">Salinicoccus halodurans</name>
    <dbReference type="NCBI Taxonomy" id="407035"/>
    <lineage>
        <taxon>Bacteria</taxon>
        <taxon>Bacillati</taxon>
        <taxon>Bacillota</taxon>
        <taxon>Bacilli</taxon>
        <taxon>Bacillales</taxon>
        <taxon>Staphylococcaceae</taxon>
        <taxon>Salinicoccus</taxon>
    </lineage>
</organism>
<dbReference type="GO" id="GO:0016020">
    <property type="term" value="C:membrane"/>
    <property type="evidence" value="ECO:0007669"/>
    <property type="project" value="UniProtKB-SubCell"/>
</dbReference>
<dbReference type="RefSeq" id="WP_046789380.1">
    <property type="nucleotide sequence ID" value="NZ_CP011366.1"/>
</dbReference>
<feature type="transmembrane region" description="Helical" evidence="6">
    <location>
        <begin position="236"/>
        <end position="253"/>
    </location>
</feature>
<feature type="transmembrane region" description="Helical" evidence="6">
    <location>
        <begin position="259"/>
        <end position="276"/>
    </location>
</feature>
<evidence type="ECO:0000256" key="5">
    <source>
        <dbReference type="ARBA" id="ARBA00023136"/>
    </source>
</evidence>
<protein>
    <submittedName>
        <fullName evidence="8 9">Membrane protein</fullName>
    </submittedName>
</protein>
<evidence type="ECO:0000256" key="6">
    <source>
        <dbReference type="SAM" id="Phobius"/>
    </source>
</evidence>
<evidence type="ECO:0000313" key="10">
    <source>
        <dbReference type="Proteomes" id="UP000034029"/>
    </source>
</evidence>
<sequence length="284" mass="31903">MNSTVKGIIALVISSLGFSLMAVFVKYSGDLPTVQKVFFRNIVSMLMAFAFVIYYKEKFFGHKENQLLLITRSTFGVIGVVLNFFVIDRMVLSDADILNKLSPFFTILLCAVFLKEYVRRYQVISIIIAFAGAIFIIKPSMSSDTVYGLIGVAGALFAAGAYTVLRVLGSREKFYTTVFYFSFFSCVVLLPFFIWQFESMTTVQFWALILSGVFAAIGQFGLTIAYSFAPAKEISIFFYSTILFTAIFSIVVFGDIPDILSIIGYIIIFAASYYMYMKNKPVKI</sequence>
<feature type="domain" description="EamA" evidence="7">
    <location>
        <begin position="149"/>
        <end position="276"/>
    </location>
</feature>
<evidence type="ECO:0000259" key="7">
    <source>
        <dbReference type="Pfam" id="PF00892"/>
    </source>
</evidence>
<proteinExistence type="inferred from homology"/>